<evidence type="ECO:0000313" key="7">
    <source>
        <dbReference type="EMBL" id="WUV48081.1"/>
    </source>
</evidence>
<evidence type="ECO:0000256" key="3">
    <source>
        <dbReference type="ARBA" id="ARBA00022989"/>
    </source>
</evidence>
<dbReference type="EMBL" id="CP109441">
    <property type="protein sequence ID" value="WUV48081.1"/>
    <property type="molecule type" value="Genomic_DNA"/>
</dbReference>
<evidence type="ECO:0000256" key="1">
    <source>
        <dbReference type="ARBA" id="ARBA00004127"/>
    </source>
</evidence>
<organism evidence="7 8">
    <name type="scientific">Nocardia vinacea</name>
    <dbReference type="NCBI Taxonomy" id="96468"/>
    <lineage>
        <taxon>Bacteria</taxon>
        <taxon>Bacillati</taxon>
        <taxon>Actinomycetota</taxon>
        <taxon>Actinomycetes</taxon>
        <taxon>Mycobacteriales</taxon>
        <taxon>Nocardiaceae</taxon>
        <taxon>Nocardia</taxon>
    </lineage>
</organism>
<evidence type="ECO:0000313" key="8">
    <source>
        <dbReference type="Proteomes" id="UP001432062"/>
    </source>
</evidence>
<dbReference type="InterPro" id="IPR003807">
    <property type="entry name" value="DUF202"/>
</dbReference>
<keyword evidence="2 5" id="KW-0812">Transmembrane</keyword>
<gene>
    <name evidence="7" type="ORF">OG563_07715</name>
</gene>
<feature type="domain" description="DUF202" evidence="6">
    <location>
        <begin position="6"/>
        <end position="63"/>
    </location>
</feature>
<reference evidence="7" key="1">
    <citation type="submission" date="2022-10" db="EMBL/GenBank/DDBJ databases">
        <title>The complete genomes of actinobacterial strains from the NBC collection.</title>
        <authorList>
            <person name="Joergensen T.S."/>
            <person name="Alvarez Arevalo M."/>
            <person name="Sterndorff E.B."/>
            <person name="Faurdal D."/>
            <person name="Vuksanovic O."/>
            <person name="Mourched A.-S."/>
            <person name="Charusanti P."/>
            <person name="Shaw S."/>
            <person name="Blin K."/>
            <person name="Weber T."/>
        </authorList>
    </citation>
    <scope>NUCLEOTIDE SEQUENCE</scope>
    <source>
        <strain evidence="7">NBC_01482</strain>
    </source>
</reference>
<evidence type="ECO:0000256" key="2">
    <source>
        <dbReference type="ARBA" id="ARBA00022692"/>
    </source>
</evidence>
<proteinExistence type="predicted"/>
<name>A0ABZ1Z1V9_9NOCA</name>
<keyword evidence="4 5" id="KW-0472">Membrane</keyword>
<protein>
    <submittedName>
        <fullName evidence="7">DUF202 domain-containing protein</fullName>
    </submittedName>
</protein>
<accession>A0ABZ1Z1V9</accession>
<dbReference type="RefSeq" id="WP_327101112.1">
    <property type="nucleotide sequence ID" value="NZ_CP109149.1"/>
</dbReference>
<feature type="transmembrane region" description="Helical" evidence="5">
    <location>
        <begin position="12"/>
        <end position="34"/>
    </location>
</feature>
<feature type="transmembrane region" description="Helical" evidence="5">
    <location>
        <begin position="40"/>
        <end position="60"/>
    </location>
</feature>
<evidence type="ECO:0000259" key="6">
    <source>
        <dbReference type="Pfam" id="PF02656"/>
    </source>
</evidence>
<feature type="transmembrane region" description="Helical" evidence="5">
    <location>
        <begin position="72"/>
        <end position="97"/>
    </location>
</feature>
<dbReference type="Pfam" id="PF02656">
    <property type="entry name" value="DUF202"/>
    <property type="match status" value="1"/>
</dbReference>
<comment type="subcellular location">
    <subcellularLocation>
        <location evidence="1">Endomembrane system</location>
        <topology evidence="1">Multi-pass membrane protein</topology>
    </subcellularLocation>
</comment>
<sequence>MTPKSLAAERTALAWRRTAIAAMVVAALFVNHAATNGWRAVAIAPTGAAITMAAVAALSFSRNRALHQGRFGHGGGVIAATMLAVLAVACVAAAIGFTDPRP</sequence>
<evidence type="ECO:0000256" key="5">
    <source>
        <dbReference type="SAM" id="Phobius"/>
    </source>
</evidence>
<keyword evidence="8" id="KW-1185">Reference proteome</keyword>
<dbReference type="Proteomes" id="UP001432062">
    <property type="component" value="Chromosome"/>
</dbReference>
<evidence type="ECO:0000256" key="4">
    <source>
        <dbReference type="ARBA" id="ARBA00023136"/>
    </source>
</evidence>
<keyword evidence="3 5" id="KW-1133">Transmembrane helix</keyword>